<protein>
    <recommendedName>
        <fullName evidence="3">Tc1-like transposase DDE domain-containing protein</fullName>
    </recommendedName>
</protein>
<dbReference type="GO" id="GO:0003676">
    <property type="term" value="F:nucleic acid binding"/>
    <property type="evidence" value="ECO:0007669"/>
    <property type="project" value="InterPro"/>
</dbReference>
<dbReference type="Pfam" id="PF01359">
    <property type="entry name" value="Transposase_1"/>
    <property type="match status" value="1"/>
</dbReference>
<dbReference type="PANTHER" id="PTHR46060:SF1">
    <property type="entry name" value="MARINER MOS1 TRANSPOSASE-LIKE PROTEIN"/>
    <property type="match status" value="1"/>
</dbReference>
<dbReference type="AlphaFoldDB" id="A0A1B6G4Z9"/>
<dbReference type="InterPro" id="IPR001888">
    <property type="entry name" value="Transposase_1"/>
</dbReference>
<proteinExistence type="predicted"/>
<organism evidence="2">
    <name type="scientific">Cuerna arida</name>
    <dbReference type="NCBI Taxonomy" id="1464854"/>
    <lineage>
        <taxon>Eukaryota</taxon>
        <taxon>Metazoa</taxon>
        <taxon>Ecdysozoa</taxon>
        <taxon>Arthropoda</taxon>
        <taxon>Hexapoda</taxon>
        <taxon>Insecta</taxon>
        <taxon>Pterygota</taxon>
        <taxon>Neoptera</taxon>
        <taxon>Paraneoptera</taxon>
        <taxon>Hemiptera</taxon>
        <taxon>Auchenorrhyncha</taxon>
        <taxon>Membracoidea</taxon>
        <taxon>Cicadellidae</taxon>
        <taxon>Cicadellinae</taxon>
        <taxon>Proconiini</taxon>
        <taxon>Cuerna</taxon>
    </lineage>
</organism>
<dbReference type="Gene3D" id="3.30.420.10">
    <property type="entry name" value="Ribonuclease H-like superfamily/Ribonuclease H"/>
    <property type="match status" value="1"/>
</dbReference>
<dbReference type="PANTHER" id="PTHR46060">
    <property type="entry name" value="MARINER MOS1 TRANSPOSASE-LIKE PROTEIN"/>
    <property type="match status" value="1"/>
</dbReference>
<evidence type="ECO:0000256" key="1">
    <source>
        <dbReference type="SAM" id="MobiDB-lite"/>
    </source>
</evidence>
<dbReference type="EMBL" id="GECZ01012308">
    <property type="protein sequence ID" value="JAS57461.1"/>
    <property type="molecule type" value="Transcribed_RNA"/>
</dbReference>
<accession>A0A1B6G4Z9</accession>
<sequence>MKHGFRISRPNRSNRAWTGDTHSPVKVKARQTLSQRKIMVSVIWERHGVLLVDVMQRGITINVEAYCQTQRKLLRAIQNKRRSMLTKGIVLLRDNARPHTARQTRDLLDSFGWEVFEHPPYSPELVASDYHLFLHIKQHLSGNRYNDDDVKTAVNPRLSEQAASFYEKGILKLIERYDNCFNKLSNYVKK</sequence>
<feature type="region of interest" description="Disordered" evidence="1">
    <location>
        <begin position="1"/>
        <end position="22"/>
    </location>
</feature>
<name>A0A1B6G4Z9_9HEMI</name>
<dbReference type="InterPro" id="IPR052709">
    <property type="entry name" value="Transposase-MT_Hybrid"/>
</dbReference>
<reference evidence="2" key="1">
    <citation type="submission" date="2015-11" db="EMBL/GenBank/DDBJ databases">
        <title>De novo transcriptome assembly of four potential Pierce s Disease insect vectors from Arizona vineyards.</title>
        <authorList>
            <person name="Tassone E.E."/>
        </authorList>
    </citation>
    <scope>NUCLEOTIDE SEQUENCE</scope>
</reference>
<dbReference type="InterPro" id="IPR036397">
    <property type="entry name" value="RNaseH_sf"/>
</dbReference>
<gene>
    <name evidence="2" type="ORF">g.30565</name>
</gene>
<evidence type="ECO:0008006" key="3">
    <source>
        <dbReference type="Google" id="ProtNLM"/>
    </source>
</evidence>
<evidence type="ECO:0000313" key="2">
    <source>
        <dbReference type="EMBL" id="JAS57461.1"/>
    </source>
</evidence>